<feature type="transmembrane region" description="Helical" evidence="1">
    <location>
        <begin position="74"/>
        <end position="96"/>
    </location>
</feature>
<dbReference type="NCBIfam" id="NF045848">
    <property type="entry name" value="MMCAP2_0566_fam"/>
    <property type="match status" value="1"/>
</dbReference>
<keyword evidence="1" id="KW-0812">Transmembrane</keyword>
<feature type="transmembrane region" description="Helical" evidence="1">
    <location>
        <begin position="250"/>
        <end position="271"/>
    </location>
</feature>
<dbReference type="Proteomes" id="UP000031910">
    <property type="component" value="Chromosome"/>
</dbReference>
<feature type="transmembrane region" description="Helical" evidence="1">
    <location>
        <begin position="193"/>
        <end position="215"/>
    </location>
</feature>
<keyword evidence="1" id="KW-0472">Membrane</keyword>
<dbReference type="NCBIfam" id="NF045889">
    <property type="entry name" value="ICE_Mbov_0396_TM"/>
    <property type="match status" value="1"/>
</dbReference>
<evidence type="ECO:0000256" key="1">
    <source>
        <dbReference type="SAM" id="Phobius"/>
    </source>
</evidence>
<gene>
    <name evidence="2" type="ORF">MCCG_0416</name>
</gene>
<evidence type="ECO:0008006" key="4">
    <source>
        <dbReference type="Google" id="ProtNLM"/>
    </source>
</evidence>
<protein>
    <recommendedName>
        <fullName evidence="4">Transmembrane protein</fullName>
    </recommendedName>
</protein>
<feature type="transmembrane region" description="Helical" evidence="1">
    <location>
        <begin position="108"/>
        <end position="132"/>
    </location>
</feature>
<name>A0A9N7BEK4_MYCCC</name>
<keyword evidence="3" id="KW-1185">Reference proteome</keyword>
<dbReference type="AlphaFoldDB" id="A0A9N7BEK4"/>
<accession>A0A9N7BEK4</accession>
<feature type="transmembrane region" description="Helical" evidence="1">
    <location>
        <begin position="298"/>
        <end position="319"/>
    </location>
</feature>
<proteinExistence type="predicted"/>
<sequence>MFKSIKKLIEGLVYLPRTIQNPISYTLWLLLLPILAIPAALAIIVEFFARDLVKLLIFGGDEFDVTKLPETFKIIGIIAGVLATIAFIFYFVFILVNPDSRRKIKESIKGIITAVIFITIMPFAFFLLQYVVTVLFDLLRLAFGLQNQSVSETIIKQILKTGEFKTPKWPYDSISINMETEILLDWVESVNPILPLITTFLVTWTYIQFSIAILWKSMELFSMFVVSPIYAVYSVFGGEKIYRKYLREKIIGKSFAVLGLMFIWNVSFLFLDYFTSRLLDPIVASVLSSGRVGHISKLGSGIIKGLVTLVAIVASATFVSKGTNLLGDLIDESINISSPTAGLKLIGKVTATGASAIIKRFKKIHQIQIFWLIHQLLIQPLKAIHQLNHLQQLTNPFQIRLKKQRHQVETLVEF</sequence>
<dbReference type="KEGG" id="mcai:MCCG_0416"/>
<keyword evidence="1" id="KW-1133">Transmembrane helix</keyword>
<dbReference type="EMBL" id="CP006959">
    <property type="protein sequence ID" value="AJK51386.1"/>
    <property type="molecule type" value="Genomic_DNA"/>
</dbReference>
<reference evidence="2 3" key="1">
    <citation type="submission" date="2013-12" db="EMBL/GenBank/DDBJ databases">
        <authorList>
            <person name="Wang R."/>
            <person name="Li Y."/>
            <person name="Zheng H."/>
            <person name="Xin J."/>
        </authorList>
    </citation>
    <scope>NUCLEOTIDE SEQUENCE [LARGE SCALE GENOMIC DNA]</scope>
    <source>
        <strain evidence="2 3">87001</strain>
    </source>
</reference>
<evidence type="ECO:0000313" key="2">
    <source>
        <dbReference type="EMBL" id="AJK51386.1"/>
    </source>
</evidence>
<evidence type="ECO:0000313" key="3">
    <source>
        <dbReference type="Proteomes" id="UP000031910"/>
    </source>
</evidence>
<organism evidence="2 3">
    <name type="scientific">Mycoplasma capricolum subsp. capripneumoniae 87001</name>
    <dbReference type="NCBI Taxonomy" id="1124992"/>
    <lineage>
        <taxon>Bacteria</taxon>
        <taxon>Bacillati</taxon>
        <taxon>Mycoplasmatota</taxon>
        <taxon>Mollicutes</taxon>
        <taxon>Mycoplasmataceae</taxon>
        <taxon>Mycoplasma</taxon>
    </lineage>
</organism>
<feature type="transmembrane region" description="Helical" evidence="1">
    <location>
        <begin position="27"/>
        <end position="49"/>
    </location>
</feature>
<dbReference type="RefSeq" id="WP_019269352.1">
    <property type="nucleotide sequence ID" value="NZ_CP006959.1"/>
</dbReference>